<feature type="transmembrane region" description="Helical" evidence="12">
    <location>
        <begin position="517"/>
        <end position="537"/>
    </location>
</feature>
<evidence type="ECO:0000256" key="8">
    <source>
        <dbReference type="ARBA" id="ARBA00022679"/>
    </source>
</evidence>
<organism evidence="14 15">
    <name type="scientific">Orrella marina</name>
    <dbReference type="NCBI Taxonomy" id="2163011"/>
    <lineage>
        <taxon>Bacteria</taxon>
        <taxon>Pseudomonadati</taxon>
        <taxon>Pseudomonadota</taxon>
        <taxon>Betaproteobacteria</taxon>
        <taxon>Burkholderiales</taxon>
        <taxon>Alcaligenaceae</taxon>
        <taxon>Orrella</taxon>
    </lineage>
</organism>
<dbReference type="PANTHER" id="PTHR43867">
    <property type="entry name" value="CELLULOSE SYNTHASE CATALYTIC SUBUNIT A [UDP-FORMING]"/>
    <property type="match status" value="1"/>
</dbReference>
<dbReference type="AlphaFoldDB" id="A0A2R4XKI3"/>
<evidence type="ECO:0000256" key="3">
    <source>
        <dbReference type="ARBA" id="ARBA00009337"/>
    </source>
</evidence>
<feature type="domain" description="Glycosyltransferase 2-like" evidence="13">
    <location>
        <begin position="192"/>
        <end position="386"/>
    </location>
</feature>
<comment type="subcellular location">
    <subcellularLocation>
        <location evidence="1">Cell inner membrane</location>
        <topology evidence="1">Multi-pass membrane protein</topology>
    </subcellularLocation>
</comment>
<keyword evidence="6" id="KW-0997">Cell inner membrane</keyword>
<accession>A0A2R4XKI3</accession>
<evidence type="ECO:0000313" key="14">
    <source>
        <dbReference type="EMBL" id="AWB34327.1"/>
    </source>
</evidence>
<evidence type="ECO:0000256" key="2">
    <source>
        <dbReference type="ARBA" id="ARBA00005001"/>
    </source>
</evidence>
<evidence type="ECO:0000256" key="5">
    <source>
        <dbReference type="ARBA" id="ARBA00022475"/>
    </source>
</evidence>
<dbReference type="OrthoDB" id="9775281at2"/>
<dbReference type="InterPro" id="IPR050321">
    <property type="entry name" value="Glycosyltr_2/OpgH_subfam"/>
</dbReference>
<comment type="pathway">
    <text evidence="2">Glycan metabolism; osmoregulated periplasmic glucan (OPG) biosynthesis.</text>
</comment>
<feature type="transmembrane region" description="Helical" evidence="12">
    <location>
        <begin position="363"/>
        <end position="385"/>
    </location>
</feature>
<dbReference type="Pfam" id="PF13632">
    <property type="entry name" value="Glyco_trans_2_3"/>
    <property type="match status" value="1"/>
</dbReference>
<proteinExistence type="inferred from homology"/>
<keyword evidence="7" id="KW-0328">Glycosyltransferase</keyword>
<evidence type="ECO:0000256" key="12">
    <source>
        <dbReference type="SAM" id="Phobius"/>
    </source>
</evidence>
<dbReference type="SUPFAM" id="SSF53448">
    <property type="entry name" value="Nucleotide-diphospho-sugar transferases"/>
    <property type="match status" value="1"/>
</dbReference>
<gene>
    <name evidence="14" type="ORF">DBV39_12115</name>
</gene>
<dbReference type="GO" id="GO:0005886">
    <property type="term" value="C:plasma membrane"/>
    <property type="evidence" value="ECO:0007669"/>
    <property type="project" value="UniProtKB-SubCell"/>
</dbReference>
<evidence type="ECO:0000256" key="1">
    <source>
        <dbReference type="ARBA" id="ARBA00004429"/>
    </source>
</evidence>
<evidence type="ECO:0000256" key="6">
    <source>
        <dbReference type="ARBA" id="ARBA00022519"/>
    </source>
</evidence>
<keyword evidence="15" id="KW-1185">Reference proteome</keyword>
<keyword evidence="10 12" id="KW-1133">Transmembrane helix</keyword>
<protein>
    <recommendedName>
        <fullName evidence="4">Glucans biosynthesis glucosyltransferase H</fullName>
    </recommendedName>
</protein>
<dbReference type="Gene3D" id="3.90.550.10">
    <property type="entry name" value="Spore Coat Polysaccharide Biosynthesis Protein SpsA, Chain A"/>
    <property type="match status" value="1"/>
</dbReference>
<evidence type="ECO:0000256" key="7">
    <source>
        <dbReference type="ARBA" id="ARBA00022676"/>
    </source>
</evidence>
<evidence type="ECO:0000313" key="15">
    <source>
        <dbReference type="Proteomes" id="UP000244571"/>
    </source>
</evidence>
<dbReference type="EMBL" id="CP028901">
    <property type="protein sequence ID" value="AWB34327.1"/>
    <property type="molecule type" value="Genomic_DNA"/>
</dbReference>
<dbReference type="NCBIfam" id="NF003962">
    <property type="entry name" value="PRK05454.2-5"/>
    <property type="match status" value="1"/>
</dbReference>
<feature type="transmembrane region" description="Helical" evidence="12">
    <location>
        <begin position="39"/>
        <end position="65"/>
    </location>
</feature>
<keyword evidence="5" id="KW-1003">Cell membrane</keyword>
<keyword evidence="8 14" id="KW-0808">Transferase</keyword>
<dbReference type="PANTHER" id="PTHR43867:SF5">
    <property type="entry name" value="GLUCANS BIOSYNTHESIS GLUCOSYLTRANSFERASE H"/>
    <property type="match status" value="1"/>
</dbReference>
<keyword evidence="9 12" id="KW-0812">Transmembrane</keyword>
<dbReference type="InterPro" id="IPR029044">
    <property type="entry name" value="Nucleotide-diphossugar_trans"/>
</dbReference>
<evidence type="ECO:0000256" key="4">
    <source>
        <dbReference type="ARBA" id="ARBA00020585"/>
    </source>
</evidence>
<dbReference type="InterPro" id="IPR001173">
    <property type="entry name" value="Glyco_trans_2-like"/>
</dbReference>
<sequence>MMTRRRVLFVSLVLLTVLSLVWLMITVLPAGPSASWFHWVIVVAFACVLPWTVIGFWNASIGLLIDLLSRNPLRVVNAGAAQTPEDLPLTESTALLLCIRNEVPDRLVRNLQAMISSLGKSPYHNKFHVYVLSDTTDVAVAAMEQRMFGVLADQWAGKISVTYRRRDNNRAYKAGNIEDFCDRWGHLHTFALVLDADSLMDASAIERLVRVMTANPQIGILQGLVVGLPSRSAFTRLFQFGMRLGMRSYTLGSAWWQGDCGPYWGHNAVLRIKPFSEGCRLPVLADRHGKSSYILSHDQVEAVLMRRAGYEVRVFPLEDQSYEENPPTLVEFIQRDLRWCAGNMQYVHLLSMTGLKFTSRVQLLLAILMFAGAPAWIVLLSMVSWTLGTDSSLLEQIDLTHAGVLLLAVMTMMLLPQLASAIGVLVRPSSRKAFGGAIRFVTGLLLQILFALMVTPILWVSQSVFLFGLLAGKRITWASQNREAHRIDWLDAIRSFGFHTLVGVVMAWPVFDMGAGAILIASLFMGGLWLAIPLAVLTSRPKLGEWLVRHRLLCLPEETRPPRLLEEIARSMAVISTLPGPNHVAPESR</sequence>
<evidence type="ECO:0000256" key="10">
    <source>
        <dbReference type="ARBA" id="ARBA00022989"/>
    </source>
</evidence>
<dbReference type="GO" id="GO:0016758">
    <property type="term" value="F:hexosyltransferase activity"/>
    <property type="evidence" value="ECO:0007669"/>
    <property type="project" value="TreeGrafter"/>
</dbReference>
<comment type="similarity">
    <text evidence="3">Belongs to the glycosyltransferase 2 family. OpgH subfamily.</text>
</comment>
<keyword evidence="11 12" id="KW-0472">Membrane</keyword>
<dbReference type="RefSeq" id="WP_108621743.1">
    <property type="nucleotide sequence ID" value="NZ_CP028901.1"/>
</dbReference>
<dbReference type="Proteomes" id="UP000244571">
    <property type="component" value="Chromosome"/>
</dbReference>
<evidence type="ECO:0000256" key="9">
    <source>
        <dbReference type="ARBA" id="ARBA00022692"/>
    </source>
</evidence>
<evidence type="ECO:0000259" key="13">
    <source>
        <dbReference type="Pfam" id="PF13632"/>
    </source>
</evidence>
<evidence type="ECO:0000256" key="11">
    <source>
        <dbReference type="ARBA" id="ARBA00023136"/>
    </source>
</evidence>
<reference evidence="14 15" key="1">
    <citation type="submission" date="2018-04" db="EMBL/GenBank/DDBJ databases">
        <title>Bordetella sp. HZ20 isolated from seawater.</title>
        <authorList>
            <person name="Sun C."/>
        </authorList>
    </citation>
    <scope>NUCLEOTIDE SEQUENCE [LARGE SCALE GENOMIC DNA]</scope>
    <source>
        <strain evidence="14 15">HZ20</strain>
    </source>
</reference>
<name>A0A2R4XKI3_9BURK</name>
<dbReference type="KEGG" id="boz:DBV39_12115"/>
<feature type="transmembrane region" description="Helical" evidence="12">
    <location>
        <begin position="433"/>
        <end position="450"/>
    </location>
</feature>
<dbReference type="NCBIfam" id="NF003958">
    <property type="entry name" value="PRK05454.2-1"/>
    <property type="match status" value="1"/>
</dbReference>
<feature type="transmembrane region" description="Helical" evidence="12">
    <location>
        <begin position="405"/>
        <end position="426"/>
    </location>
</feature>